<proteinExistence type="predicted"/>
<keyword evidence="2" id="KW-0012">Acyltransferase</keyword>
<dbReference type="InterPro" id="IPR016181">
    <property type="entry name" value="Acyl_CoA_acyltransferase"/>
</dbReference>
<dbReference type="GO" id="GO:0016747">
    <property type="term" value="F:acyltransferase activity, transferring groups other than amino-acyl groups"/>
    <property type="evidence" value="ECO:0007669"/>
    <property type="project" value="InterPro"/>
</dbReference>
<dbReference type="InterPro" id="IPR000182">
    <property type="entry name" value="GNAT_dom"/>
</dbReference>
<dbReference type="Pfam" id="PF13508">
    <property type="entry name" value="Acetyltransf_7"/>
    <property type="match status" value="1"/>
</dbReference>
<evidence type="ECO:0000313" key="4">
    <source>
        <dbReference type="EMBL" id="BDE07437.1"/>
    </source>
</evidence>
<dbReference type="PANTHER" id="PTHR43420">
    <property type="entry name" value="ACETYLTRANSFERASE"/>
    <property type="match status" value="1"/>
</dbReference>
<protein>
    <recommendedName>
        <fullName evidence="3">N-acetyltransferase domain-containing protein</fullName>
    </recommendedName>
</protein>
<dbReference type="KEGG" id="vab:WPS_27130"/>
<reference evidence="4 5" key="1">
    <citation type="journal article" date="2022" name="ISME Commun">
        <title>Vulcanimicrobium alpinus gen. nov. sp. nov., the first cultivated representative of the candidate phylum 'Eremiobacterota', is a metabolically versatile aerobic anoxygenic phototroph.</title>
        <authorList>
            <person name="Yabe S."/>
            <person name="Muto K."/>
            <person name="Abe K."/>
            <person name="Yokota A."/>
            <person name="Staudigel H."/>
            <person name="Tebo B.M."/>
        </authorList>
    </citation>
    <scope>NUCLEOTIDE SEQUENCE [LARGE SCALE GENOMIC DNA]</scope>
    <source>
        <strain evidence="4 5">WC8-2</strain>
    </source>
</reference>
<name>A0AAN2CB78_UNVUL</name>
<dbReference type="PROSITE" id="PS51186">
    <property type="entry name" value="GNAT"/>
    <property type="match status" value="1"/>
</dbReference>
<keyword evidence="5" id="KW-1185">Reference proteome</keyword>
<accession>A0AAN2CB78</accession>
<sequence>MTRPSHRGRGIGAALVRAAEAQAAERGRTLLVLDTASDGRAAGLYEQLGYTFAGEIPGYALTPYGALSGTRIYWKRLPPSP</sequence>
<dbReference type="SUPFAM" id="SSF55729">
    <property type="entry name" value="Acyl-CoA N-acyltransferases (Nat)"/>
    <property type="match status" value="1"/>
</dbReference>
<dbReference type="InterPro" id="IPR050680">
    <property type="entry name" value="YpeA/RimI_acetyltransf"/>
</dbReference>
<evidence type="ECO:0000256" key="2">
    <source>
        <dbReference type="ARBA" id="ARBA00023315"/>
    </source>
</evidence>
<dbReference type="EMBL" id="AP025523">
    <property type="protein sequence ID" value="BDE07437.1"/>
    <property type="molecule type" value="Genomic_DNA"/>
</dbReference>
<feature type="domain" description="N-acetyltransferase" evidence="3">
    <location>
        <begin position="1"/>
        <end position="78"/>
    </location>
</feature>
<dbReference type="PANTHER" id="PTHR43420:SF41">
    <property type="entry name" value="IAA ACETYLTRANSFERASE"/>
    <property type="match status" value="1"/>
</dbReference>
<organism evidence="4 5">
    <name type="scientific">Vulcanimicrobium alpinum</name>
    <dbReference type="NCBI Taxonomy" id="3016050"/>
    <lineage>
        <taxon>Bacteria</taxon>
        <taxon>Bacillati</taxon>
        <taxon>Vulcanimicrobiota</taxon>
        <taxon>Vulcanimicrobiia</taxon>
        <taxon>Vulcanimicrobiales</taxon>
        <taxon>Vulcanimicrobiaceae</taxon>
        <taxon>Vulcanimicrobium</taxon>
    </lineage>
</organism>
<dbReference type="Gene3D" id="3.40.630.30">
    <property type="match status" value="1"/>
</dbReference>
<evidence type="ECO:0000313" key="5">
    <source>
        <dbReference type="Proteomes" id="UP001317532"/>
    </source>
</evidence>
<dbReference type="Proteomes" id="UP001317532">
    <property type="component" value="Chromosome"/>
</dbReference>
<evidence type="ECO:0000256" key="1">
    <source>
        <dbReference type="ARBA" id="ARBA00022679"/>
    </source>
</evidence>
<evidence type="ECO:0000259" key="3">
    <source>
        <dbReference type="PROSITE" id="PS51186"/>
    </source>
</evidence>
<gene>
    <name evidence="4" type="ORF">WPS_27130</name>
</gene>
<dbReference type="AlphaFoldDB" id="A0AAN2CB78"/>
<keyword evidence="1" id="KW-0808">Transferase</keyword>